<protein>
    <submittedName>
        <fullName evidence="1">Uncharacterized protein</fullName>
    </submittedName>
</protein>
<proteinExistence type="predicted"/>
<dbReference type="Proteomes" id="UP000018817">
    <property type="component" value="Unassembled WGS sequence"/>
</dbReference>
<dbReference type="AlphaFoldDB" id="W2PY82"/>
<evidence type="ECO:0000313" key="2">
    <source>
        <dbReference type="Proteomes" id="UP000018817"/>
    </source>
</evidence>
<evidence type="ECO:0000313" key="1">
    <source>
        <dbReference type="EMBL" id="ETN05893.1"/>
    </source>
</evidence>
<accession>W2PY82</accession>
<dbReference type="RefSeq" id="XP_008908957.1">
    <property type="nucleotide sequence ID" value="XM_008910709.1"/>
</dbReference>
<reference evidence="1 2" key="2">
    <citation type="submission" date="2013-11" db="EMBL/GenBank/DDBJ databases">
        <title>The Genome Sequence of Phytophthora parasitica INRA-310.</title>
        <authorList>
            <consortium name="The Broad Institute Genomics Platform"/>
            <person name="Russ C."/>
            <person name="Tyler B."/>
            <person name="Panabieres F."/>
            <person name="Shan W."/>
            <person name="Tripathy S."/>
            <person name="Grunwald N."/>
            <person name="Machado M."/>
            <person name="Johnson C.S."/>
            <person name="Arredondo F."/>
            <person name="Hong C."/>
            <person name="Coffey M."/>
            <person name="Young S.K."/>
            <person name="Zeng Q."/>
            <person name="Gargeya S."/>
            <person name="Fitzgerald M."/>
            <person name="Abouelleil A."/>
            <person name="Alvarado L."/>
            <person name="Chapman S.B."/>
            <person name="Gainer-Dewar J."/>
            <person name="Goldberg J."/>
            <person name="Griggs A."/>
            <person name="Gujja S."/>
            <person name="Hansen M."/>
            <person name="Howarth C."/>
            <person name="Imamovic A."/>
            <person name="Ireland A."/>
            <person name="Larimer J."/>
            <person name="McCowan C."/>
            <person name="Murphy C."/>
            <person name="Pearson M."/>
            <person name="Poon T.W."/>
            <person name="Priest M."/>
            <person name="Roberts A."/>
            <person name="Saif S."/>
            <person name="Shea T."/>
            <person name="Sykes S."/>
            <person name="Wortman J."/>
            <person name="Nusbaum C."/>
            <person name="Birren B."/>
        </authorList>
    </citation>
    <scope>NUCLEOTIDE SEQUENCE [LARGE SCALE GENOMIC DNA]</scope>
    <source>
        <strain evidence="1 2">INRA-310</strain>
    </source>
</reference>
<dbReference type="VEuPathDB" id="FungiDB:PPTG_23462"/>
<gene>
    <name evidence="1" type="ORF">PPTG_23462</name>
</gene>
<reference evidence="2" key="1">
    <citation type="submission" date="2011-12" db="EMBL/GenBank/DDBJ databases">
        <authorList>
            <consortium name="The Broad Institute Genome Sequencing Platform"/>
            <person name="Russ C."/>
            <person name="Tyler B."/>
            <person name="Panabieres F."/>
            <person name="Shan W."/>
            <person name="Tripathy S."/>
            <person name="Grunwald N."/>
            <person name="Machado M."/>
            <person name="Young S.K."/>
            <person name="Zeng Q."/>
            <person name="Gargeya S."/>
            <person name="Fitzgerald M."/>
            <person name="Haas B."/>
            <person name="Abouelleil A."/>
            <person name="Alvarado L."/>
            <person name="Arachchi H.M."/>
            <person name="Berlin A."/>
            <person name="Chapman S.B."/>
            <person name="Gearin G."/>
            <person name="Goldberg J."/>
            <person name="Griggs A."/>
            <person name="Gujja S."/>
            <person name="Hansen M."/>
            <person name="Heiman D."/>
            <person name="Howarth C."/>
            <person name="Larimer J."/>
            <person name="Lui A."/>
            <person name="MacDonald P.J.P."/>
            <person name="McCowen C."/>
            <person name="Montmayeur A."/>
            <person name="Murphy C."/>
            <person name="Neiman D."/>
            <person name="Pearson M."/>
            <person name="Priest M."/>
            <person name="Roberts A."/>
            <person name="Saif S."/>
            <person name="Shea T."/>
            <person name="Sisk P."/>
            <person name="Stolte C."/>
            <person name="Sykes S."/>
            <person name="Wortman J."/>
            <person name="Nusbaum C."/>
            <person name="Birren B."/>
        </authorList>
    </citation>
    <scope>NUCLEOTIDE SEQUENCE [LARGE SCALE GENOMIC DNA]</scope>
    <source>
        <strain evidence="2">INRA-310</strain>
    </source>
</reference>
<dbReference type="EMBL" id="KI669598">
    <property type="protein sequence ID" value="ETN05893.1"/>
    <property type="molecule type" value="Genomic_DNA"/>
</dbReference>
<organism evidence="1 2">
    <name type="scientific">Phytophthora nicotianae (strain INRA-310)</name>
    <name type="common">Phytophthora parasitica</name>
    <dbReference type="NCBI Taxonomy" id="761204"/>
    <lineage>
        <taxon>Eukaryota</taxon>
        <taxon>Sar</taxon>
        <taxon>Stramenopiles</taxon>
        <taxon>Oomycota</taxon>
        <taxon>Peronosporomycetes</taxon>
        <taxon>Peronosporales</taxon>
        <taxon>Peronosporaceae</taxon>
        <taxon>Phytophthora</taxon>
    </lineage>
</organism>
<sequence>MTSYAAPMTLVFDSYAALITLISRQIQGLHAAAGGVEIEIEARIDMYQRQGRTLKRKWLFDSLSTPSFENDGS</sequence>
<dbReference type="GeneID" id="20192061"/>
<name>W2PY82_PHYN3</name>